<proteinExistence type="predicted"/>
<dbReference type="AlphaFoldDB" id="A0A8S4QX02"/>
<dbReference type="EMBL" id="CAKXAJ010019910">
    <property type="protein sequence ID" value="CAH2219377.1"/>
    <property type="molecule type" value="Genomic_DNA"/>
</dbReference>
<sequence length="81" mass="8863">MRARECGAGGLASTLTFKSFQARVNKATTVGAKLPSVTTAAGARVHARINSRKQAHLRLRGAVCLVQERGIRHRVLRRNTR</sequence>
<evidence type="ECO:0000313" key="1">
    <source>
        <dbReference type="EMBL" id="CAH2219377.1"/>
    </source>
</evidence>
<dbReference type="Proteomes" id="UP000838756">
    <property type="component" value="Unassembled WGS sequence"/>
</dbReference>
<name>A0A8S4QX02_9NEOP</name>
<organism evidence="1 2">
    <name type="scientific">Pararge aegeria aegeria</name>
    <dbReference type="NCBI Taxonomy" id="348720"/>
    <lineage>
        <taxon>Eukaryota</taxon>
        <taxon>Metazoa</taxon>
        <taxon>Ecdysozoa</taxon>
        <taxon>Arthropoda</taxon>
        <taxon>Hexapoda</taxon>
        <taxon>Insecta</taxon>
        <taxon>Pterygota</taxon>
        <taxon>Neoptera</taxon>
        <taxon>Endopterygota</taxon>
        <taxon>Lepidoptera</taxon>
        <taxon>Glossata</taxon>
        <taxon>Ditrysia</taxon>
        <taxon>Papilionoidea</taxon>
        <taxon>Nymphalidae</taxon>
        <taxon>Satyrinae</taxon>
        <taxon>Satyrini</taxon>
        <taxon>Parargina</taxon>
        <taxon>Pararge</taxon>
    </lineage>
</organism>
<keyword evidence="2" id="KW-1185">Reference proteome</keyword>
<protein>
    <submittedName>
        <fullName evidence="1">Jg22713 protein</fullName>
    </submittedName>
</protein>
<reference evidence="1" key="1">
    <citation type="submission" date="2022-03" db="EMBL/GenBank/DDBJ databases">
        <authorList>
            <person name="Lindestad O."/>
        </authorList>
    </citation>
    <scope>NUCLEOTIDE SEQUENCE</scope>
</reference>
<evidence type="ECO:0000313" key="2">
    <source>
        <dbReference type="Proteomes" id="UP000838756"/>
    </source>
</evidence>
<gene>
    <name evidence="1" type="primary">jg22713</name>
    <name evidence="1" type="ORF">PAEG_LOCUS6482</name>
</gene>
<comment type="caution">
    <text evidence="1">The sequence shown here is derived from an EMBL/GenBank/DDBJ whole genome shotgun (WGS) entry which is preliminary data.</text>
</comment>
<accession>A0A8S4QX02</accession>